<protein>
    <submittedName>
        <fullName evidence="4">Transglutaminase domain-containing protein</fullName>
    </submittedName>
</protein>
<evidence type="ECO:0000313" key="5">
    <source>
        <dbReference type="Proteomes" id="UP000620591"/>
    </source>
</evidence>
<feature type="transmembrane region" description="Helical" evidence="2">
    <location>
        <begin position="60"/>
        <end position="78"/>
    </location>
</feature>
<keyword evidence="2" id="KW-0472">Membrane</keyword>
<gene>
    <name evidence="4" type="ORF">IBG24_04800</name>
</gene>
<feature type="transmembrane region" description="Helical" evidence="2">
    <location>
        <begin position="578"/>
        <end position="598"/>
    </location>
</feature>
<feature type="region of interest" description="Disordered" evidence="1">
    <location>
        <begin position="534"/>
        <end position="574"/>
    </location>
</feature>
<dbReference type="AlphaFoldDB" id="A0A8I0ET93"/>
<dbReference type="PANTHER" id="PTHR42736:SF1">
    <property type="entry name" value="PROTEIN-GLUTAMINE GAMMA-GLUTAMYLTRANSFERASE"/>
    <property type="match status" value="1"/>
</dbReference>
<evidence type="ECO:0000313" key="4">
    <source>
        <dbReference type="EMBL" id="MBC9225629.1"/>
    </source>
</evidence>
<feature type="transmembrane region" description="Helical" evidence="2">
    <location>
        <begin position="12"/>
        <end position="29"/>
    </location>
</feature>
<dbReference type="PANTHER" id="PTHR42736">
    <property type="entry name" value="PROTEIN-GLUTAMINE GAMMA-GLUTAMYLTRANSFERASE"/>
    <property type="match status" value="1"/>
</dbReference>
<dbReference type="InterPro" id="IPR038765">
    <property type="entry name" value="Papain-like_cys_pep_sf"/>
</dbReference>
<dbReference type="InterPro" id="IPR002931">
    <property type="entry name" value="Transglutaminase-like"/>
</dbReference>
<dbReference type="Proteomes" id="UP000620591">
    <property type="component" value="Unassembled WGS sequence"/>
</dbReference>
<dbReference type="InterPro" id="IPR025403">
    <property type="entry name" value="TgpA-like_C"/>
</dbReference>
<dbReference type="RefSeq" id="WP_187768762.1">
    <property type="nucleotide sequence ID" value="NZ_JACTVM010000001.1"/>
</dbReference>
<organism evidence="4 5">
    <name type="scientific">Aeromicrobium senzhongii</name>
    <dbReference type="NCBI Taxonomy" id="2663859"/>
    <lineage>
        <taxon>Bacteria</taxon>
        <taxon>Bacillati</taxon>
        <taxon>Actinomycetota</taxon>
        <taxon>Actinomycetes</taxon>
        <taxon>Propionibacteriales</taxon>
        <taxon>Nocardioidaceae</taxon>
        <taxon>Aeromicrobium</taxon>
    </lineage>
</organism>
<dbReference type="Pfam" id="PF01841">
    <property type="entry name" value="Transglut_core"/>
    <property type="match status" value="1"/>
</dbReference>
<dbReference type="EMBL" id="JACTVM010000001">
    <property type="protein sequence ID" value="MBC9225629.1"/>
    <property type="molecule type" value="Genomic_DNA"/>
</dbReference>
<reference evidence="4" key="1">
    <citation type="submission" date="2020-09" db="EMBL/GenBank/DDBJ databases">
        <title>Novel species in genus Aeromicrobium.</title>
        <authorList>
            <person name="Zhang G."/>
        </authorList>
    </citation>
    <scope>NUCLEOTIDE SEQUENCE</scope>
    <source>
        <strain evidence="4">Zg-636</strain>
    </source>
</reference>
<evidence type="ECO:0000256" key="2">
    <source>
        <dbReference type="SAM" id="Phobius"/>
    </source>
</evidence>
<dbReference type="SMART" id="SM00460">
    <property type="entry name" value="TGc"/>
    <property type="match status" value="1"/>
</dbReference>
<dbReference type="Pfam" id="PF11992">
    <property type="entry name" value="TgpA_N"/>
    <property type="match status" value="1"/>
</dbReference>
<feature type="transmembrane region" description="Helical" evidence="2">
    <location>
        <begin position="144"/>
        <end position="161"/>
    </location>
</feature>
<feature type="transmembrane region" description="Helical" evidence="2">
    <location>
        <begin position="167"/>
        <end position="184"/>
    </location>
</feature>
<feature type="transmembrane region" description="Helical" evidence="2">
    <location>
        <begin position="196"/>
        <end position="215"/>
    </location>
</feature>
<feature type="transmembrane region" description="Helical" evidence="2">
    <location>
        <begin position="119"/>
        <end position="137"/>
    </location>
</feature>
<dbReference type="InterPro" id="IPR052901">
    <property type="entry name" value="Bact_TGase-like"/>
</dbReference>
<comment type="caution">
    <text evidence="4">The sequence shown here is derived from an EMBL/GenBank/DDBJ whole genome shotgun (WGS) entry which is preliminary data.</text>
</comment>
<proteinExistence type="predicted"/>
<dbReference type="InterPro" id="IPR021878">
    <property type="entry name" value="TgpA_N"/>
</dbReference>
<sequence>MSRSRVDEFGDTIVVLVASAVLLAGFAPLLDGYRWAVTVLAVLVPVAAVTALVRLRAPAWGTPVAALTGALMLVWVFVPGTTAFGLPTPRSFTALGGLLGRSRSVILEEVAPIAPPDSIVLLLAATFLVTFVLADAVARQTWRVPLLGLLWATMLVVPSVISMQMPQWPVFLGVAAAWLWLWWSESPHVGHLPTRAAALTGAGALLVALALPVLGPDIEPTSSDFGVTESEVFGAGINPMIELGQNLRQSKARRVLTYTSDAGEGQYLKVATLRQFTGRTWGPSPVLGDADIEGIDDLAEDVETREISTRVRIDSLRSNLLPVPYPATRVRGLEGQWRWLRDGSTVRGEGRTNTEDQRYTVSSVDRQPTAEQVRAAGPAGPSLDVYRTLPRAVPDTVDRLARARSANARTDYDRMVALQDWLRGDFSYSVESPVEDGYDGNGLDVMEEFLRKKSGYCVHFASTLAVMGRVVGVPTRVAVGYAPGDNLLSRTTEGTTYGVDSDDLHAWTEAYFPGIGWIGFDATPGIGDATEFAEEAQPQDAPGSDAEVPESSGGSEQSLDPGDDDTTAQAEEAPAASWRPALVAIVVLAVLGAVPAVVRQVRRRRRWTAGQSASEPLWSEIADTARDLGIDPDPAETPRGFARRLGTYGVDVTAMDRVVSAVEQDRYAGTVTTRSHVGEAQQVVESLQASRGRRARWLARIAPRSLLR</sequence>
<dbReference type="Pfam" id="PF13559">
    <property type="entry name" value="DUF4129"/>
    <property type="match status" value="1"/>
</dbReference>
<feature type="domain" description="Transglutaminase-like" evidence="3">
    <location>
        <begin position="449"/>
        <end position="524"/>
    </location>
</feature>
<accession>A0A8I0ET93</accession>
<dbReference type="SUPFAM" id="SSF54001">
    <property type="entry name" value="Cysteine proteinases"/>
    <property type="match status" value="1"/>
</dbReference>
<keyword evidence="2" id="KW-0812">Transmembrane</keyword>
<dbReference type="Gene3D" id="3.10.620.30">
    <property type="match status" value="1"/>
</dbReference>
<name>A0A8I0ET93_9ACTN</name>
<keyword evidence="2" id="KW-1133">Transmembrane helix</keyword>
<evidence type="ECO:0000259" key="3">
    <source>
        <dbReference type="SMART" id="SM00460"/>
    </source>
</evidence>
<feature type="transmembrane region" description="Helical" evidence="2">
    <location>
        <begin position="35"/>
        <end position="53"/>
    </location>
</feature>
<evidence type="ECO:0000256" key="1">
    <source>
        <dbReference type="SAM" id="MobiDB-lite"/>
    </source>
</evidence>